<protein>
    <recommendedName>
        <fullName evidence="5">4Fe-4S ferredoxin-type domain-containing protein</fullName>
    </recommendedName>
</protein>
<evidence type="ECO:0000256" key="4">
    <source>
        <dbReference type="ARBA" id="ARBA00023014"/>
    </source>
</evidence>
<sequence>CTALDLTRYYSGAKIVGSLSRQMHYIRSGLADVVVVDEQCVHLRAFEQAKLVGAPFIATNEKIMAGLPDRTDDPAEEIIDDLVSGKVDGALILDPIKAGKVIAEVAVKVKPIRKGRSAVPDEDGCITMAMNCNGCGNCQRNCPNDLPIVEGVRLAKEGDFSVLAEQCYDACLDCGRCEADCMKNVSPLTLIMYAGRDRIRNEKYNCRSGRGPIQDTEIRNVGAPIVLGEIPGIVAIIGCANYGKEIQELYLLAEEFCVRNYIVVVSGCAAMDIGLVKNE</sequence>
<dbReference type="GO" id="GO:0004601">
    <property type="term" value="F:peroxidase activity"/>
    <property type="evidence" value="ECO:0007669"/>
    <property type="project" value="TreeGrafter"/>
</dbReference>
<feature type="non-terminal residue" evidence="6">
    <location>
        <position position="1"/>
    </location>
</feature>
<dbReference type="SUPFAM" id="SSF56821">
    <property type="entry name" value="Prismane protein-like"/>
    <property type="match status" value="1"/>
</dbReference>
<dbReference type="PROSITE" id="PS51379">
    <property type="entry name" value="4FE4S_FER_2"/>
    <property type="match status" value="1"/>
</dbReference>
<evidence type="ECO:0000313" key="6">
    <source>
        <dbReference type="EMBL" id="GAH47597.1"/>
    </source>
</evidence>
<dbReference type="GO" id="GO:0051536">
    <property type="term" value="F:iron-sulfur cluster binding"/>
    <property type="evidence" value="ECO:0007669"/>
    <property type="project" value="UniProtKB-KW"/>
</dbReference>
<organism evidence="6">
    <name type="scientific">marine sediment metagenome</name>
    <dbReference type="NCBI Taxonomy" id="412755"/>
    <lineage>
        <taxon>unclassified sequences</taxon>
        <taxon>metagenomes</taxon>
        <taxon>ecological metagenomes</taxon>
    </lineage>
</organism>
<dbReference type="InterPro" id="IPR017896">
    <property type="entry name" value="4Fe4S_Fe-S-bd"/>
</dbReference>
<accession>X1FRJ4</accession>
<reference evidence="6" key="1">
    <citation type="journal article" date="2014" name="Front. Microbiol.">
        <title>High frequency of phylogenetically diverse reductive dehalogenase-homologous genes in deep subseafloor sedimentary metagenomes.</title>
        <authorList>
            <person name="Kawai M."/>
            <person name="Futagami T."/>
            <person name="Toyoda A."/>
            <person name="Takaki Y."/>
            <person name="Nishi S."/>
            <person name="Hori S."/>
            <person name="Arai W."/>
            <person name="Tsubouchi T."/>
            <person name="Morono Y."/>
            <person name="Uchiyama I."/>
            <person name="Ito T."/>
            <person name="Fujiyama A."/>
            <person name="Inagaki F."/>
            <person name="Takami H."/>
        </authorList>
    </citation>
    <scope>NUCLEOTIDE SEQUENCE</scope>
    <source>
        <strain evidence="6">Expedition CK06-06</strain>
    </source>
</reference>
<dbReference type="EMBL" id="BARU01022794">
    <property type="protein sequence ID" value="GAH47597.1"/>
    <property type="molecule type" value="Genomic_DNA"/>
</dbReference>
<evidence type="ECO:0000259" key="5">
    <source>
        <dbReference type="PROSITE" id="PS51379"/>
    </source>
</evidence>
<keyword evidence="4" id="KW-0411">Iron-sulfur</keyword>
<dbReference type="GO" id="GO:0042542">
    <property type="term" value="P:response to hydrogen peroxide"/>
    <property type="evidence" value="ECO:0007669"/>
    <property type="project" value="TreeGrafter"/>
</dbReference>
<keyword evidence="1" id="KW-0533">Nickel</keyword>
<comment type="caution">
    <text evidence="6">The sequence shown here is derived from an EMBL/GenBank/DDBJ whole genome shotgun (WGS) entry which is preliminary data.</text>
</comment>
<dbReference type="InterPro" id="IPR017900">
    <property type="entry name" value="4Fe4S_Fe_S_CS"/>
</dbReference>
<proteinExistence type="predicted"/>
<dbReference type="GO" id="GO:0046872">
    <property type="term" value="F:metal ion binding"/>
    <property type="evidence" value="ECO:0007669"/>
    <property type="project" value="UniProtKB-KW"/>
</dbReference>
<feature type="domain" description="4Fe-4S ferredoxin-type" evidence="5">
    <location>
        <begin position="124"/>
        <end position="152"/>
    </location>
</feature>
<keyword evidence="2" id="KW-0479">Metal-binding</keyword>
<name>X1FRJ4_9ZZZZ</name>
<dbReference type="PANTHER" id="PTHR30109">
    <property type="entry name" value="HYDROXYLAMINE REDUCTASE"/>
    <property type="match status" value="1"/>
</dbReference>
<dbReference type="PROSITE" id="PS00198">
    <property type="entry name" value="4FE4S_FER_1"/>
    <property type="match status" value="1"/>
</dbReference>
<evidence type="ECO:0000256" key="1">
    <source>
        <dbReference type="ARBA" id="ARBA00022596"/>
    </source>
</evidence>
<evidence type="ECO:0000256" key="2">
    <source>
        <dbReference type="ARBA" id="ARBA00022723"/>
    </source>
</evidence>
<keyword evidence="3" id="KW-0408">Iron</keyword>
<dbReference type="InterPro" id="IPR016099">
    <property type="entry name" value="Prismane-like_a/b-sand"/>
</dbReference>
<feature type="non-terminal residue" evidence="6">
    <location>
        <position position="279"/>
    </location>
</feature>
<gene>
    <name evidence="6" type="ORF">S03H2_37083</name>
</gene>
<dbReference type="Gene3D" id="3.40.50.2030">
    <property type="match status" value="2"/>
</dbReference>
<dbReference type="Pfam" id="PF03063">
    <property type="entry name" value="Prismane"/>
    <property type="match status" value="1"/>
</dbReference>
<dbReference type="InterPro" id="IPR004137">
    <property type="entry name" value="HCP/CODH"/>
</dbReference>
<dbReference type="AlphaFoldDB" id="X1FRJ4"/>
<dbReference type="SUPFAM" id="SSF54862">
    <property type="entry name" value="4Fe-4S ferredoxins"/>
    <property type="match status" value="1"/>
</dbReference>
<dbReference type="PANTHER" id="PTHR30109:SF6">
    <property type="entry name" value="ACETYL-COA DECARBONYLASE_SYNTHASE COMPLEX SUBUNIT ALPHA"/>
    <property type="match status" value="1"/>
</dbReference>
<dbReference type="GO" id="GO:0050418">
    <property type="term" value="F:hydroxylamine reductase activity"/>
    <property type="evidence" value="ECO:0007669"/>
    <property type="project" value="TreeGrafter"/>
</dbReference>
<dbReference type="InterPro" id="IPR011254">
    <property type="entry name" value="Prismane-like_sf"/>
</dbReference>
<dbReference type="Gene3D" id="3.30.70.20">
    <property type="match status" value="1"/>
</dbReference>
<evidence type="ECO:0000256" key="3">
    <source>
        <dbReference type="ARBA" id="ARBA00023004"/>
    </source>
</evidence>